<dbReference type="AlphaFoldDB" id="A0A1U7GVE1"/>
<comment type="caution">
    <text evidence="1">The sequence shown here is derived from an EMBL/GenBank/DDBJ whole genome shotgun (WGS) entry which is preliminary data.</text>
</comment>
<proteinExistence type="predicted"/>
<evidence type="ECO:0000313" key="1">
    <source>
        <dbReference type="EMBL" id="OKH12072.1"/>
    </source>
</evidence>
<gene>
    <name evidence="1" type="ORF">NIES592_19295</name>
</gene>
<dbReference type="Proteomes" id="UP000186391">
    <property type="component" value="Unassembled WGS sequence"/>
</dbReference>
<name>A0A1U7GVE1_9CYAN</name>
<dbReference type="OrthoDB" id="573320at2"/>
<accession>A0A1U7GVE1</accession>
<protein>
    <submittedName>
        <fullName evidence="1">Uncharacterized protein</fullName>
    </submittedName>
</protein>
<organism evidence="1 2">
    <name type="scientific">Fischerella major NIES-592</name>
    <dbReference type="NCBI Taxonomy" id="210994"/>
    <lineage>
        <taxon>Bacteria</taxon>
        <taxon>Bacillati</taxon>
        <taxon>Cyanobacteriota</taxon>
        <taxon>Cyanophyceae</taxon>
        <taxon>Nostocales</taxon>
        <taxon>Hapalosiphonaceae</taxon>
        <taxon>Fischerella</taxon>
    </lineage>
</organism>
<reference evidence="1 2" key="1">
    <citation type="submission" date="2016-11" db="EMBL/GenBank/DDBJ databases">
        <title>Draft Genome Sequences of Nine Cyanobacterial Strains from Diverse Habitats.</title>
        <authorList>
            <person name="Zhu T."/>
            <person name="Hou S."/>
            <person name="Lu X."/>
            <person name="Hess W.R."/>
        </authorList>
    </citation>
    <scope>NUCLEOTIDE SEQUENCE [LARGE SCALE GENOMIC DNA]</scope>
    <source>
        <strain evidence="1 2">NIES-592</strain>
    </source>
</reference>
<dbReference type="EMBL" id="MRCA01000013">
    <property type="protein sequence ID" value="OKH12072.1"/>
    <property type="molecule type" value="Genomic_DNA"/>
</dbReference>
<sequence length="80" mass="8994">MRAQEVMGNVDENGTLCLDEPLTVQKHSRVKVIMLFVEDDMDEDDESKESVLNSLRTSLQEAKAGKTRPVSELWDGIDAE</sequence>
<dbReference type="RefSeq" id="WP_073556616.1">
    <property type="nucleotide sequence ID" value="NZ_MRCA01000013.1"/>
</dbReference>
<keyword evidence="2" id="KW-1185">Reference proteome</keyword>
<evidence type="ECO:0000313" key="2">
    <source>
        <dbReference type="Proteomes" id="UP000186391"/>
    </source>
</evidence>